<dbReference type="Proteomes" id="UP000272942">
    <property type="component" value="Unassembled WGS sequence"/>
</dbReference>
<dbReference type="OrthoDB" id="6286489at2759"/>
<dbReference type="AlphaFoldDB" id="A0A183ASL1"/>
<organism evidence="4">
    <name type="scientific">Echinostoma caproni</name>
    <dbReference type="NCBI Taxonomy" id="27848"/>
    <lineage>
        <taxon>Eukaryota</taxon>
        <taxon>Metazoa</taxon>
        <taxon>Spiralia</taxon>
        <taxon>Lophotrochozoa</taxon>
        <taxon>Platyhelminthes</taxon>
        <taxon>Trematoda</taxon>
        <taxon>Digenea</taxon>
        <taxon>Plagiorchiida</taxon>
        <taxon>Echinostomata</taxon>
        <taxon>Echinostomatoidea</taxon>
        <taxon>Echinostomatidae</taxon>
        <taxon>Echinostoma</taxon>
    </lineage>
</organism>
<dbReference type="EMBL" id="UZAN01048220">
    <property type="protein sequence ID" value="VDP86237.1"/>
    <property type="molecule type" value="Genomic_DNA"/>
</dbReference>
<feature type="region of interest" description="Disordered" evidence="1">
    <location>
        <begin position="25"/>
        <end position="52"/>
    </location>
</feature>
<evidence type="ECO:0000313" key="2">
    <source>
        <dbReference type="EMBL" id="VDP86237.1"/>
    </source>
</evidence>
<protein>
    <submittedName>
        <fullName evidence="4">MABP domain-containing protein</fullName>
    </submittedName>
</protein>
<dbReference type="WBParaSite" id="ECPE_0000997701-mRNA-1">
    <property type="protein sequence ID" value="ECPE_0000997701-mRNA-1"/>
    <property type="gene ID" value="ECPE_0000997701"/>
</dbReference>
<evidence type="ECO:0000256" key="1">
    <source>
        <dbReference type="SAM" id="MobiDB-lite"/>
    </source>
</evidence>
<sequence>MEEEYEESLTQFADLIIEGLKNSPSLRSHQSSEAHVQHSTPGRVGLSAPNNPLSLSLHGTRFGPPVNGQLTPPLKFDTVHPLASVPFSVPSADESAIYNEPCDAKPSPGNNLDETVTIYTVSLFNPEPGETSAHGSSKGERYSNIVVGFNLGSVDDYHQCRVACIARFLIYT</sequence>
<evidence type="ECO:0000313" key="3">
    <source>
        <dbReference type="Proteomes" id="UP000272942"/>
    </source>
</evidence>
<proteinExistence type="predicted"/>
<name>A0A183ASL1_9TREM</name>
<reference evidence="4" key="1">
    <citation type="submission" date="2016-06" db="UniProtKB">
        <authorList>
            <consortium name="WormBaseParasite"/>
        </authorList>
    </citation>
    <scope>IDENTIFICATION</scope>
</reference>
<accession>A0A183ASL1</accession>
<evidence type="ECO:0000313" key="4">
    <source>
        <dbReference type="WBParaSite" id="ECPE_0000997701-mRNA-1"/>
    </source>
</evidence>
<gene>
    <name evidence="2" type="ORF">ECPE_LOCUS9946</name>
</gene>
<reference evidence="2 3" key="2">
    <citation type="submission" date="2018-11" db="EMBL/GenBank/DDBJ databases">
        <authorList>
            <consortium name="Pathogen Informatics"/>
        </authorList>
    </citation>
    <scope>NUCLEOTIDE SEQUENCE [LARGE SCALE GENOMIC DNA]</scope>
    <source>
        <strain evidence="2 3">Egypt</strain>
    </source>
</reference>
<keyword evidence="3" id="KW-1185">Reference proteome</keyword>